<dbReference type="InterPro" id="IPR011500">
    <property type="entry name" value="GPCR_3_9-Cys_dom"/>
</dbReference>
<reference evidence="14" key="1">
    <citation type="submission" date="2025-08" db="UniProtKB">
        <authorList>
            <consortium name="Ensembl"/>
        </authorList>
    </citation>
    <scope>IDENTIFICATION</scope>
</reference>
<keyword evidence="9" id="KW-0675">Receptor</keyword>
<keyword evidence="5" id="KW-0732">Signal</keyword>
<keyword evidence="6 12" id="KW-1133">Transmembrane helix</keyword>
<dbReference type="Proteomes" id="UP000694569">
    <property type="component" value="Unplaced"/>
</dbReference>
<dbReference type="AlphaFoldDB" id="A0A8C5R468"/>
<proteinExistence type="inferred from homology"/>
<dbReference type="FunFam" id="2.10.50.30:FF:000002">
    <property type="entry name" value="Vomeronasal 2 receptor, h1"/>
    <property type="match status" value="1"/>
</dbReference>
<comment type="subcellular location">
    <subcellularLocation>
        <location evidence="1">Cell membrane</location>
        <topology evidence="1">Multi-pass membrane protein</topology>
    </subcellularLocation>
</comment>
<dbReference type="Pfam" id="PF01094">
    <property type="entry name" value="ANF_receptor"/>
    <property type="match status" value="1"/>
</dbReference>
<dbReference type="Pfam" id="PF07562">
    <property type="entry name" value="NCD3G"/>
    <property type="match status" value="1"/>
</dbReference>
<sequence length="598" mass="67205">MDVIMSSTAVAVVIYCEEMHLKPLLEVMSAQDKQGKVWIYTLSFTFIPGVFSEGPSKLLNGSIGLVLHSEAMPGFSSYLQSLHLSKYPNDMFIDQFWEDAFDCQLTTNNSVSPLLESSRTCTGEEELGDLVTLLFEMEDLSYTFQAYLAVYAFAYALHNLMSCTNEDGYSEPGKCERETISPWKIYLYLRNVSFRTRSGDRVFFNEAGEIPAMFDVMNLQIFPDNNYRLLKVGKYDSQATLNEQITLDIPSIIWNQVYRQMPHSVCSKSCQPGRRKNVIKGQPVCCFQCVPCSVGEITNETDATVCLKCPEDQWPNEYQVDCLLKAIQYLSYEETMGFALAATSITSSAFTLLVVCIFKKYSETPVVKANNRNISYIILSALTTCFLSALLFIGYPIRVTCLLRQIVFGITFSVVVSGMLAKTITVILVFKSTKPGAIGKRFDSRISTIVIVFCPFLQIGICMVWLLMSPPFPELNTRARADTILAECNEGSNIFFYSMLGYMGLLATVSFVVAFLSRKLPDSFNEGQYITFSMFVFLSVWLCFIPAYLSAEGKNVVIVEVFAILASSAGLLSCLFFPKCYIILLRPDMNTKQYVRGK</sequence>
<dbReference type="Gene3D" id="3.40.50.2300">
    <property type="match status" value="2"/>
</dbReference>
<dbReference type="Gene3D" id="2.10.50.30">
    <property type="entry name" value="GPCR, family 3, nine cysteines domain"/>
    <property type="match status" value="1"/>
</dbReference>
<dbReference type="PANTHER" id="PTHR24061:SF0">
    <property type="entry name" value="C-FAMILY ODORANT RECEPTOR OLFCT1"/>
    <property type="match status" value="1"/>
</dbReference>
<keyword evidence="10" id="KW-0325">Glycoprotein</keyword>
<evidence type="ECO:0000256" key="7">
    <source>
        <dbReference type="ARBA" id="ARBA00023040"/>
    </source>
</evidence>
<dbReference type="OrthoDB" id="5984008at2759"/>
<evidence type="ECO:0000256" key="12">
    <source>
        <dbReference type="SAM" id="Phobius"/>
    </source>
</evidence>
<dbReference type="SUPFAM" id="SSF53822">
    <property type="entry name" value="Periplasmic binding protein-like I"/>
    <property type="match status" value="1"/>
</dbReference>
<dbReference type="PRINTS" id="PR00248">
    <property type="entry name" value="GPCRMGR"/>
</dbReference>
<keyword evidence="15" id="KW-1185">Reference proteome</keyword>
<feature type="transmembrane region" description="Helical" evidence="12">
    <location>
        <begin position="561"/>
        <end position="584"/>
    </location>
</feature>
<evidence type="ECO:0000256" key="3">
    <source>
        <dbReference type="ARBA" id="ARBA00022475"/>
    </source>
</evidence>
<dbReference type="GeneTree" id="ENSGT00950000182788"/>
<evidence type="ECO:0000256" key="11">
    <source>
        <dbReference type="ARBA" id="ARBA00023224"/>
    </source>
</evidence>
<name>A0A8C5R468_9ANUR</name>
<evidence type="ECO:0000259" key="13">
    <source>
        <dbReference type="PROSITE" id="PS50259"/>
    </source>
</evidence>
<dbReference type="InterPro" id="IPR000068">
    <property type="entry name" value="GPCR_3_Ca_sens_rcpt-rel"/>
</dbReference>
<dbReference type="PRINTS" id="PR01535">
    <property type="entry name" value="VOMERONASL2R"/>
</dbReference>
<dbReference type="InterPro" id="IPR004073">
    <property type="entry name" value="GPCR_3_vmron_rcpt_2"/>
</dbReference>
<evidence type="ECO:0000256" key="1">
    <source>
        <dbReference type="ARBA" id="ARBA00004651"/>
    </source>
</evidence>
<evidence type="ECO:0000256" key="6">
    <source>
        <dbReference type="ARBA" id="ARBA00022989"/>
    </source>
</evidence>
<organism evidence="14 15">
    <name type="scientific">Leptobrachium leishanense</name>
    <name type="common">Leishan spiny toad</name>
    <dbReference type="NCBI Taxonomy" id="445787"/>
    <lineage>
        <taxon>Eukaryota</taxon>
        <taxon>Metazoa</taxon>
        <taxon>Chordata</taxon>
        <taxon>Craniata</taxon>
        <taxon>Vertebrata</taxon>
        <taxon>Euteleostomi</taxon>
        <taxon>Amphibia</taxon>
        <taxon>Batrachia</taxon>
        <taxon>Anura</taxon>
        <taxon>Pelobatoidea</taxon>
        <taxon>Megophryidae</taxon>
        <taxon>Leptobrachium</taxon>
    </lineage>
</organism>
<keyword evidence="4 12" id="KW-0812">Transmembrane</keyword>
<feature type="transmembrane region" description="Helical" evidence="12">
    <location>
        <begin position="449"/>
        <end position="468"/>
    </location>
</feature>
<dbReference type="InterPro" id="IPR028082">
    <property type="entry name" value="Peripla_BP_I"/>
</dbReference>
<dbReference type="PROSITE" id="PS50259">
    <property type="entry name" value="G_PROTEIN_RECEP_F3_4"/>
    <property type="match status" value="1"/>
</dbReference>
<feature type="transmembrane region" description="Helical" evidence="12">
    <location>
        <begin position="374"/>
        <end position="394"/>
    </location>
</feature>
<feature type="transmembrane region" description="Helical" evidence="12">
    <location>
        <begin position="406"/>
        <end position="429"/>
    </location>
</feature>
<comment type="similarity">
    <text evidence="2">Belongs to the G-protein coupled receptor 3 family.</text>
</comment>
<dbReference type="InterPro" id="IPR017978">
    <property type="entry name" value="GPCR_3_C"/>
</dbReference>
<keyword evidence="11" id="KW-0807">Transducer</keyword>
<protein>
    <recommendedName>
        <fullName evidence="13">G-protein coupled receptors family 3 profile domain-containing protein</fullName>
    </recommendedName>
</protein>
<dbReference type="InterPro" id="IPR038550">
    <property type="entry name" value="GPCR_3_9-Cys_sf"/>
</dbReference>
<reference evidence="14" key="2">
    <citation type="submission" date="2025-09" db="UniProtKB">
        <authorList>
            <consortium name="Ensembl"/>
        </authorList>
    </citation>
    <scope>IDENTIFICATION</scope>
</reference>
<keyword evidence="7" id="KW-0297">G-protein coupled receptor</keyword>
<evidence type="ECO:0000256" key="2">
    <source>
        <dbReference type="ARBA" id="ARBA00007242"/>
    </source>
</evidence>
<feature type="domain" description="G-protein coupled receptors family 3 profile" evidence="13">
    <location>
        <begin position="336"/>
        <end position="598"/>
    </location>
</feature>
<dbReference type="InterPro" id="IPR001828">
    <property type="entry name" value="ANF_lig-bd_rcpt"/>
</dbReference>
<keyword evidence="3" id="KW-1003">Cell membrane</keyword>
<feature type="transmembrane region" description="Helical" evidence="12">
    <location>
        <begin position="529"/>
        <end position="549"/>
    </location>
</feature>
<dbReference type="Pfam" id="PF00003">
    <property type="entry name" value="7tm_3"/>
    <property type="match status" value="1"/>
</dbReference>
<evidence type="ECO:0000313" key="15">
    <source>
        <dbReference type="Proteomes" id="UP000694569"/>
    </source>
</evidence>
<dbReference type="GO" id="GO:0005886">
    <property type="term" value="C:plasma membrane"/>
    <property type="evidence" value="ECO:0007669"/>
    <property type="project" value="UniProtKB-SubCell"/>
</dbReference>
<dbReference type="InterPro" id="IPR000337">
    <property type="entry name" value="GPCR_3"/>
</dbReference>
<evidence type="ECO:0000256" key="4">
    <source>
        <dbReference type="ARBA" id="ARBA00022692"/>
    </source>
</evidence>
<evidence type="ECO:0000256" key="8">
    <source>
        <dbReference type="ARBA" id="ARBA00023136"/>
    </source>
</evidence>
<feature type="transmembrane region" description="Helical" evidence="12">
    <location>
        <begin position="494"/>
        <end position="517"/>
    </location>
</feature>
<evidence type="ECO:0000256" key="9">
    <source>
        <dbReference type="ARBA" id="ARBA00023170"/>
    </source>
</evidence>
<evidence type="ECO:0000256" key="10">
    <source>
        <dbReference type="ARBA" id="ARBA00023180"/>
    </source>
</evidence>
<feature type="transmembrane region" description="Helical" evidence="12">
    <location>
        <begin position="336"/>
        <end position="358"/>
    </location>
</feature>
<dbReference type="Ensembl" id="ENSLLET00000047927.1">
    <property type="protein sequence ID" value="ENSLLEP00000046090.1"/>
    <property type="gene ID" value="ENSLLEG00000029234.1"/>
</dbReference>
<accession>A0A8C5R468</accession>
<keyword evidence="8 12" id="KW-0472">Membrane</keyword>
<evidence type="ECO:0000313" key="14">
    <source>
        <dbReference type="Ensembl" id="ENSLLEP00000046090.1"/>
    </source>
</evidence>
<dbReference type="PANTHER" id="PTHR24061">
    <property type="entry name" value="CALCIUM-SENSING RECEPTOR-RELATED"/>
    <property type="match status" value="1"/>
</dbReference>
<dbReference type="GO" id="GO:0004930">
    <property type="term" value="F:G protein-coupled receptor activity"/>
    <property type="evidence" value="ECO:0007669"/>
    <property type="project" value="UniProtKB-KW"/>
</dbReference>
<evidence type="ECO:0000256" key="5">
    <source>
        <dbReference type="ARBA" id="ARBA00022729"/>
    </source>
</evidence>